<dbReference type="AlphaFoldDB" id="A0A859CXY1"/>
<dbReference type="EMBL" id="CP054301">
    <property type="protein sequence ID" value="QKK79249.1"/>
    <property type="molecule type" value="Genomic_DNA"/>
</dbReference>
<feature type="compositionally biased region" description="Low complexity" evidence="1">
    <location>
        <begin position="11"/>
        <end position="20"/>
    </location>
</feature>
<dbReference type="Proteomes" id="UP000509371">
    <property type="component" value="Chromosome"/>
</dbReference>
<proteinExistence type="predicted"/>
<sequence>MSFVADKTEENSSTSLLESSKMQNLTQDGQNLVNSLSSRYNLSFDAVLHMLIAVNNGSGSMAQFNCPELGGGGQWMRGGMTMVGDMFNYGLKSTVDNLCNELANGLANMQVFMPLPKGSRSSNQWWPGDLGQPFSSGAQNSTRYAIFPKRLAVEVNGNVTVYDTLDNNIGGISQQQGGNSSLTFSSQYGTILVNTLPVVSGTGSAPIMRAPAPQNNFIEPPAPAPYKSTPAMQTTQNFSNTTSVDDVIQLIEKLAKLRDMGAISDNEYNSKKTDLLNRI</sequence>
<name>A0A859CXY1_9GAMM</name>
<organism evidence="3 4">
    <name type="scientific">Marinomonas primoryensis</name>
    <dbReference type="NCBI Taxonomy" id="178399"/>
    <lineage>
        <taxon>Bacteria</taxon>
        <taxon>Pseudomonadati</taxon>
        <taxon>Pseudomonadota</taxon>
        <taxon>Gammaproteobacteria</taxon>
        <taxon>Oceanospirillales</taxon>
        <taxon>Oceanospirillaceae</taxon>
        <taxon>Marinomonas</taxon>
    </lineage>
</organism>
<feature type="region of interest" description="Disordered" evidence="1">
    <location>
        <begin position="1"/>
        <end position="21"/>
    </location>
</feature>
<protein>
    <submittedName>
        <fullName evidence="3">SHOCT domain-containing protein</fullName>
    </submittedName>
</protein>
<evidence type="ECO:0000259" key="2">
    <source>
        <dbReference type="Pfam" id="PF09851"/>
    </source>
</evidence>
<accession>A0A859CXY1</accession>
<evidence type="ECO:0000313" key="3">
    <source>
        <dbReference type="EMBL" id="QKK79249.1"/>
    </source>
</evidence>
<feature type="domain" description="SHOCT" evidence="2">
    <location>
        <begin position="251"/>
        <end position="276"/>
    </location>
</feature>
<reference evidence="3 4" key="1">
    <citation type="submission" date="2020-06" db="EMBL/GenBank/DDBJ databases">
        <authorList>
            <person name="Voronona O.L."/>
            <person name="Aksenova E.I."/>
            <person name="Kunda M.S."/>
            <person name="Semenov A.N."/>
            <person name="Ryzhova N."/>
        </authorList>
    </citation>
    <scope>NUCLEOTIDE SEQUENCE [LARGE SCALE GENOMIC DNA]</scope>
    <source>
        <strain evidence="3 4">MPKMM3633</strain>
    </source>
</reference>
<dbReference type="Pfam" id="PF09851">
    <property type="entry name" value="SHOCT"/>
    <property type="match status" value="1"/>
</dbReference>
<evidence type="ECO:0000313" key="4">
    <source>
        <dbReference type="Proteomes" id="UP000509371"/>
    </source>
</evidence>
<dbReference type="InterPro" id="IPR018649">
    <property type="entry name" value="SHOCT"/>
</dbReference>
<gene>
    <name evidence="3" type="ORF">MP3633_0511</name>
</gene>
<evidence type="ECO:0000256" key="1">
    <source>
        <dbReference type="SAM" id="MobiDB-lite"/>
    </source>
</evidence>
<feature type="compositionally biased region" description="Basic and acidic residues" evidence="1">
    <location>
        <begin position="1"/>
        <end position="10"/>
    </location>
</feature>
<dbReference type="KEGG" id="mpri:MP3633_0511"/>